<dbReference type="EMBL" id="JAVREV010000003">
    <property type="protein sequence ID" value="MDT0442392.1"/>
    <property type="molecule type" value="Genomic_DNA"/>
</dbReference>
<evidence type="ECO:0000313" key="4">
    <source>
        <dbReference type="Proteomes" id="UP001183615"/>
    </source>
</evidence>
<name>A0ABU2S0A5_9ACTN</name>
<reference evidence="4" key="1">
    <citation type="submission" date="2023-07" db="EMBL/GenBank/DDBJ databases">
        <title>30 novel species of actinomycetes from the DSMZ collection.</title>
        <authorList>
            <person name="Nouioui I."/>
        </authorList>
    </citation>
    <scope>NUCLEOTIDE SEQUENCE [LARGE SCALE GENOMIC DNA]</scope>
    <source>
        <strain evidence="4">DSM 41886</strain>
    </source>
</reference>
<evidence type="ECO:0000256" key="2">
    <source>
        <dbReference type="SAM" id="Phobius"/>
    </source>
</evidence>
<proteinExistence type="predicted"/>
<feature type="transmembrane region" description="Helical" evidence="2">
    <location>
        <begin position="86"/>
        <end position="105"/>
    </location>
</feature>
<keyword evidence="2" id="KW-0472">Membrane</keyword>
<evidence type="ECO:0000313" key="3">
    <source>
        <dbReference type="EMBL" id="MDT0442392.1"/>
    </source>
</evidence>
<feature type="compositionally biased region" description="Low complexity" evidence="1">
    <location>
        <begin position="192"/>
        <end position="212"/>
    </location>
</feature>
<comment type="caution">
    <text evidence="3">The sequence shown here is derived from an EMBL/GenBank/DDBJ whole genome shotgun (WGS) entry which is preliminary data.</text>
</comment>
<keyword evidence="2" id="KW-1133">Transmembrane helix</keyword>
<dbReference type="RefSeq" id="WP_311616826.1">
    <property type="nucleotide sequence ID" value="NZ_JAVREV010000003.1"/>
</dbReference>
<evidence type="ECO:0000256" key="1">
    <source>
        <dbReference type="SAM" id="MobiDB-lite"/>
    </source>
</evidence>
<protein>
    <submittedName>
        <fullName evidence="3">Anthrone oxygenase family protein</fullName>
    </submittedName>
</protein>
<accession>A0ABU2S0A5</accession>
<feature type="region of interest" description="Disordered" evidence="1">
    <location>
        <begin position="170"/>
        <end position="212"/>
    </location>
</feature>
<keyword evidence="2" id="KW-0812">Transmembrane</keyword>
<keyword evidence="4" id="KW-1185">Reference proteome</keyword>
<dbReference type="InterPro" id="IPR013901">
    <property type="entry name" value="Anthrone_oxy"/>
</dbReference>
<dbReference type="Pfam" id="PF08592">
    <property type="entry name" value="Anthrone_oxy"/>
    <property type="match status" value="1"/>
</dbReference>
<organism evidence="3 4">
    <name type="scientific">Streptomyces johnsoniae</name>
    <dbReference type="NCBI Taxonomy" id="3075532"/>
    <lineage>
        <taxon>Bacteria</taxon>
        <taxon>Bacillati</taxon>
        <taxon>Actinomycetota</taxon>
        <taxon>Actinomycetes</taxon>
        <taxon>Kitasatosporales</taxon>
        <taxon>Streptomycetaceae</taxon>
        <taxon>Streptomyces</taxon>
    </lineage>
</organism>
<sequence length="212" mass="21457">MTILAVFAAAVTLVAAAAVTGVFFAFSVSVMPGLNAVGPGEAVRAMQSINAKILNPAFLGAFVGAPIAAALTGALLLLLDHRAAGLAFLAAAVVYVLGAFLPTAAVNVPMNDALAAVGSPEDPHRARPRLGRLRAAVDPLEHAARRLRRRGTAAGGARCVPVGQRRVVSGIRHPASGERRGRCSPHPYAGPDTTDATDATDATDTNTAAAAA</sequence>
<feature type="transmembrane region" description="Helical" evidence="2">
    <location>
        <begin position="57"/>
        <end position="79"/>
    </location>
</feature>
<gene>
    <name evidence="3" type="ORF">RM779_07245</name>
</gene>
<dbReference type="Proteomes" id="UP001183615">
    <property type="component" value="Unassembled WGS sequence"/>
</dbReference>